<gene>
    <name evidence="1" type="ORF">BU26DRAFT_96681</name>
</gene>
<accession>A0A6A6I3S7</accession>
<proteinExistence type="predicted"/>
<evidence type="ECO:0000313" key="1">
    <source>
        <dbReference type="EMBL" id="KAF2244250.1"/>
    </source>
</evidence>
<protein>
    <submittedName>
        <fullName evidence="1">Uncharacterized protein</fullName>
    </submittedName>
</protein>
<reference evidence="1" key="1">
    <citation type="journal article" date="2020" name="Stud. Mycol.">
        <title>101 Dothideomycetes genomes: a test case for predicting lifestyles and emergence of pathogens.</title>
        <authorList>
            <person name="Haridas S."/>
            <person name="Albert R."/>
            <person name="Binder M."/>
            <person name="Bloem J."/>
            <person name="Labutti K."/>
            <person name="Salamov A."/>
            <person name="Andreopoulos B."/>
            <person name="Baker S."/>
            <person name="Barry K."/>
            <person name="Bills G."/>
            <person name="Bluhm B."/>
            <person name="Cannon C."/>
            <person name="Castanera R."/>
            <person name="Culley D."/>
            <person name="Daum C."/>
            <person name="Ezra D."/>
            <person name="Gonzalez J."/>
            <person name="Henrissat B."/>
            <person name="Kuo A."/>
            <person name="Liang C."/>
            <person name="Lipzen A."/>
            <person name="Lutzoni F."/>
            <person name="Magnuson J."/>
            <person name="Mondo S."/>
            <person name="Nolan M."/>
            <person name="Ohm R."/>
            <person name="Pangilinan J."/>
            <person name="Park H.-J."/>
            <person name="Ramirez L."/>
            <person name="Alfaro M."/>
            <person name="Sun H."/>
            <person name="Tritt A."/>
            <person name="Yoshinaga Y."/>
            <person name="Zwiers L.-H."/>
            <person name="Turgeon B."/>
            <person name="Goodwin S."/>
            <person name="Spatafora J."/>
            <person name="Crous P."/>
            <person name="Grigoriev I."/>
        </authorList>
    </citation>
    <scope>NUCLEOTIDE SEQUENCE</scope>
    <source>
        <strain evidence="1">CBS 122368</strain>
    </source>
</reference>
<organism evidence="1 2">
    <name type="scientific">Trematosphaeria pertusa</name>
    <dbReference type="NCBI Taxonomy" id="390896"/>
    <lineage>
        <taxon>Eukaryota</taxon>
        <taxon>Fungi</taxon>
        <taxon>Dikarya</taxon>
        <taxon>Ascomycota</taxon>
        <taxon>Pezizomycotina</taxon>
        <taxon>Dothideomycetes</taxon>
        <taxon>Pleosporomycetidae</taxon>
        <taxon>Pleosporales</taxon>
        <taxon>Massarineae</taxon>
        <taxon>Trematosphaeriaceae</taxon>
        <taxon>Trematosphaeria</taxon>
    </lineage>
</organism>
<dbReference type="AlphaFoldDB" id="A0A6A6I3S7"/>
<name>A0A6A6I3S7_9PLEO</name>
<dbReference type="GeneID" id="54589888"/>
<dbReference type="EMBL" id="ML987203">
    <property type="protein sequence ID" value="KAF2244250.1"/>
    <property type="molecule type" value="Genomic_DNA"/>
</dbReference>
<evidence type="ECO:0000313" key="2">
    <source>
        <dbReference type="Proteomes" id="UP000800094"/>
    </source>
</evidence>
<keyword evidence="2" id="KW-1185">Reference proteome</keyword>
<sequence>MSLPLYGEPALAPQFPHSIYQIINPALARPSPQPQAHTQASRTAPFNLCTSITLINLKSTAQPQKGLSTLSSSRRHVHTATVVPHRIPHPSAAPSRASCMLAQSYVPRKIGILPSPRYGTWIHTIDPSHRTQGERACARLANLAMEAFCGHSLHGTRFLSVEKPKPKEGERGVRGKCGDRLLRKVIMRRER</sequence>
<dbReference type="RefSeq" id="XP_033679254.1">
    <property type="nucleotide sequence ID" value="XM_033836558.1"/>
</dbReference>
<dbReference type="Proteomes" id="UP000800094">
    <property type="component" value="Unassembled WGS sequence"/>
</dbReference>